<gene>
    <name evidence="4" type="ORF">P879_06428</name>
</gene>
<keyword evidence="2" id="KW-0812">Transmembrane</keyword>
<keyword evidence="5" id="KW-1185">Reference proteome</keyword>
<dbReference type="InterPro" id="IPR000727">
    <property type="entry name" value="T_SNARE_dom"/>
</dbReference>
<feature type="region of interest" description="Disordered" evidence="1">
    <location>
        <begin position="89"/>
        <end position="128"/>
    </location>
</feature>
<dbReference type="GO" id="GO:0031629">
    <property type="term" value="P:synaptic vesicle fusion to presynaptic active zone membrane"/>
    <property type="evidence" value="ECO:0007669"/>
    <property type="project" value="TreeGrafter"/>
</dbReference>
<comment type="caution">
    <text evidence="4">The sequence shown here is derived from an EMBL/GenBank/DDBJ whole genome shotgun (WGS) entry which is preliminary data.</text>
</comment>
<dbReference type="SUPFAM" id="SSF58038">
    <property type="entry name" value="SNARE fusion complex"/>
    <property type="match status" value="1"/>
</dbReference>
<feature type="domain" description="T-SNARE coiled-coil homology" evidence="3">
    <location>
        <begin position="145"/>
        <end position="207"/>
    </location>
</feature>
<evidence type="ECO:0000313" key="4">
    <source>
        <dbReference type="EMBL" id="KAF8567058.1"/>
    </source>
</evidence>
<dbReference type="PROSITE" id="PS50192">
    <property type="entry name" value="T_SNARE"/>
    <property type="match status" value="1"/>
</dbReference>
<dbReference type="Gene3D" id="1.20.5.110">
    <property type="match status" value="1"/>
</dbReference>
<evidence type="ECO:0000256" key="2">
    <source>
        <dbReference type="SAM" id="Phobius"/>
    </source>
</evidence>
<dbReference type="SMART" id="SM00397">
    <property type="entry name" value="t_SNARE"/>
    <property type="match status" value="1"/>
</dbReference>
<evidence type="ECO:0000259" key="3">
    <source>
        <dbReference type="PROSITE" id="PS50192"/>
    </source>
</evidence>
<keyword evidence="2" id="KW-1133">Transmembrane helix</keyword>
<dbReference type="GO" id="GO:0031201">
    <property type="term" value="C:SNARE complex"/>
    <property type="evidence" value="ECO:0007669"/>
    <property type="project" value="TreeGrafter"/>
</dbReference>
<dbReference type="PANTHER" id="PTHR19305:SF14">
    <property type="entry name" value="SYNAPTOSOMAL-ASSOCIATED PROTEIN-RELATED"/>
    <property type="match status" value="1"/>
</dbReference>
<dbReference type="GO" id="GO:0005484">
    <property type="term" value="F:SNAP receptor activity"/>
    <property type="evidence" value="ECO:0007669"/>
    <property type="project" value="TreeGrafter"/>
</dbReference>
<dbReference type="PANTHER" id="PTHR19305">
    <property type="entry name" value="SYNAPTOSOMAL ASSOCIATED PROTEIN"/>
    <property type="match status" value="1"/>
</dbReference>
<feature type="transmembrane region" description="Helical" evidence="2">
    <location>
        <begin position="19"/>
        <end position="39"/>
    </location>
</feature>
<evidence type="ECO:0000256" key="1">
    <source>
        <dbReference type="SAM" id="MobiDB-lite"/>
    </source>
</evidence>
<feature type="region of interest" description="Disordered" evidence="1">
    <location>
        <begin position="205"/>
        <end position="226"/>
    </location>
</feature>
<feature type="compositionally biased region" description="Polar residues" evidence="1">
    <location>
        <begin position="97"/>
        <end position="128"/>
    </location>
</feature>
<reference evidence="4 5" key="1">
    <citation type="submission" date="2019-07" db="EMBL/GenBank/DDBJ databases">
        <title>Annotation for the trematode Paragonimus westermani.</title>
        <authorList>
            <person name="Choi Y.-J."/>
        </authorList>
    </citation>
    <scope>NUCLEOTIDE SEQUENCE [LARGE SCALE GENOMIC DNA]</scope>
    <source>
        <strain evidence="4">180907_Pwestermani</strain>
    </source>
</reference>
<sequence>IGGGATEEIRCHSKSQNGVLIGVIFVYVLFIISSCTSHSCCALPVDQLRRVDGHMDVIHTDIQQAERNLEEMDKCCGLCVLPWKRSKKPTSDKLFKQPNSNNQSMVAPSMQTSQRQPQQFNIQPTGQPQVRIPGQGQYITHITNDAREDEMDTNLQMVASAVGDLRLMATDMNQEIRTHNEILNRIDQKADANQERLRQAQARAERIIGQPTPKTESGPSTTSVGLTAAKYLM</sequence>
<dbReference type="GO" id="GO:0019905">
    <property type="term" value="F:syntaxin binding"/>
    <property type="evidence" value="ECO:0007669"/>
    <property type="project" value="TreeGrafter"/>
</dbReference>
<accession>A0A8T0DJA6</accession>
<dbReference type="AlphaFoldDB" id="A0A8T0DJA6"/>
<dbReference type="OrthoDB" id="19261at2759"/>
<proteinExistence type="predicted"/>
<organism evidence="4 5">
    <name type="scientific">Paragonimus westermani</name>
    <dbReference type="NCBI Taxonomy" id="34504"/>
    <lineage>
        <taxon>Eukaryota</taxon>
        <taxon>Metazoa</taxon>
        <taxon>Spiralia</taxon>
        <taxon>Lophotrochozoa</taxon>
        <taxon>Platyhelminthes</taxon>
        <taxon>Trematoda</taxon>
        <taxon>Digenea</taxon>
        <taxon>Plagiorchiida</taxon>
        <taxon>Troglotremata</taxon>
        <taxon>Troglotrematidae</taxon>
        <taxon>Paragonimus</taxon>
    </lineage>
</organism>
<dbReference type="CDD" id="cd15855">
    <property type="entry name" value="SNARE_SNAP25C_23C"/>
    <property type="match status" value="1"/>
</dbReference>
<dbReference type="GO" id="GO:0016082">
    <property type="term" value="P:synaptic vesicle priming"/>
    <property type="evidence" value="ECO:0007669"/>
    <property type="project" value="TreeGrafter"/>
</dbReference>
<evidence type="ECO:0000313" key="5">
    <source>
        <dbReference type="Proteomes" id="UP000699462"/>
    </source>
</evidence>
<protein>
    <submittedName>
        <fullName evidence="4">Synaptosomal-associated protein 25</fullName>
    </submittedName>
</protein>
<dbReference type="GO" id="GO:0005886">
    <property type="term" value="C:plasma membrane"/>
    <property type="evidence" value="ECO:0007669"/>
    <property type="project" value="TreeGrafter"/>
</dbReference>
<dbReference type="GO" id="GO:0098793">
    <property type="term" value="C:presynapse"/>
    <property type="evidence" value="ECO:0007669"/>
    <property type="project" value="GOC"/>
</dbReference>
<feature type="compositionally biased region" description="Polar residues" evidence="1">
    <location>
        <begin position="212"/>
        <end position="225"/>
    </location>
</feature>
<name>A0A8T0DJA6_9TREM</name>
<dbReference type="EMBL" id="JTDF01004255">
    <property type="protein sequence ID" value="KAF8567058.1"/>
    <property type="molecule type" value="Genomic_DNA"/>
</dbReference>
<dbReference type="Proteomes" id="UP000699462">
    <property type="component" value="Unassembled WGS sequence"/>
</dbReference>
<keyword evidence="2" id="KW-0472">Membrane</keyword>
<feature type="non-terminal residue" evidence="4">
    <location>
        <position position="1"/>
    </location>
</feature>